<dbReference type="SUPFAM" id="SSF88713">
    <property type="entry name" value="Glycoside hydrolase/deacetylase"/>
    <property type="match status" value="1"/>
</dbReference>
<dbReference type="EMBL" id="CP045875">
    <property type="protein sequence ID" value="QGG49070.1"/>
    <property type="molecule type" value="Genomic_DNA"/>
</dbReference>
<dbReference type="InterPro" id="IPR002509">
    <property type="entry name" value="NODB_dom"/>
</dbReference>
<dbReference type="AlphaFoldDB" id="A0A5Q2N9W8"/>
<dbReference type="GO" id="GO:0016810">
    <property type="term" value="F:hydrolase activity, acting on carbon-nitrogen (but not peptide) bonds"/>
    <property type="evidence" value="ECO:0007669"/>
    <property type="project" value="InterPro"/>
</dbReference>
<dbReference type="Gene3D" id="3.20.20.370">
    <property type="entry name" value="Glycoside hydrolase/deacetylase"/>
    <property type="match status" value="1"/>
</dbReference>
<feature type="domain" description="NodB homology" evidence="1">
    <location>
        <begin position="101"/>
        <end position="287"/>
    </location>
</feature>
<dbReference type="CDD" id="cd10944">
    <property type="entry name" value="CE4_SmPgdA_like"/>
    <property type="match status" value="1"/>
</dbReference>
<dbReference type="InterPro" id="IPR050248">
    <property type="entry name" value="Polysacc_deacetylase_ArnD"/>
</dbReference>
<dbReference type="Proteomes" id="UP000366051">
    <property type="component" value="Chromosome"/>
</dbReference>
<evidence type="ECO:0000259" key="1">
    <source>
        <dbReference type="PROSITE" id="PS51677"/>
    </source>
</evidence>
<protein>
    <submittedName>
        <fullName evidence="2">Polysaccharide deacetylase family protein</fullName>
    </submittedName>
</protein>
<sequence>MKKKSPIVGLPLMKLFLLSMSFFLLIQSVSYLYQLAPERRTEIISSITTSSFSTGVVAMAEERVASETDAILWEEVEEESSALTILIKEEDELVEETVEKKTVYLTFDDGPSSITPFVLDILQAYNVPATFFVIGNQVERYPEIVQRMVDDGHLVGNHTYSHRYRVIYASPQAFIDDLVKSEEVLYNTIGIRPNIVRAPGGTQGNVSKALAKILVEQGYILHDWNVDSRDSKTSLVPAAYIQKQVHMQTMNKKSAVILFHDGVGKTTLPVALPPIIEDLQSRGFTFKTLDEHPQPITFIKME</sequence>
<gene>
    <name evidence="2" type="ORF">FTV88_2991</name>
</gene>
<dbReference type="KEGG" id="hcv:FTV88_2991"/>
<dbReference type="InterPro" id="IPR011330">
    <property type="entry name" value="Glyco_hydro/deAcase_b/a-brl"/>
</dbReference>
<reference evidence="3" key="1">
    <citation type="submission" date="2019-11" db="EMBL/GenBank/DDBJ databases">
        <title>Genome sequence of Heliorestis convoluta strain HH, an alkaliphilic and minimalistic phototrophic bacterium from a soda lake in Egypt.</title>
        <authorList>
            <person name="Dewey E.D."/>
            <person name="Stokes L.M."/>
            <person name="Burchell B.M."/>
            <person name="Shaffer K.N."/>
            <person name="Huntington A.M."/>
            <person name="Baker J.M."/>
            <person name="Nadendla S."/>
            <person name="Giglio M.G."/>
            <person name="Touchman J.W."/>
            <person name="Blankenship R.E."/>
            <person name="Madigan M.T."/>
            <person name="Sattley W.M."/>
        </authorList>
    </citation>
    <scope>NUCLEOTIDE SEQUENCE [LARGE SCALE GENOMIC DNA]</scope>
    <source>
        <strain evidence="3">HH</strain>
    </source>
</reference>
<dbReference type="PROSITE" id="PS51677">
    <property type="entry name" value="NODB"/>
    <property type="match status" value="1"/>
</dbReference>
<evidence type="ECO:0000313" key="3">
    <source>
        <dbReference type="Proteomes" id="UP000366051"/>
    </source>
</evidence>
<dbReference type="RefSeq" id="WP_153726119.1">
    <property type="nucleotide sequence ID" value="NZ_CP045875.1"/>
</dbReference>
<dbReference type="OrthoDB" id="61520at2"/>
<proteinExistence type="predicted"/>
<keyword evidence="3" id="KW-1185">Reference proteome</keyword>
<dbReference type="Pfam" id="PF01522">
    <property type="entry name" value="Polysacc_deac_1"/>
    <property type="match status" value="1"/>
</dbReference>
<name>A0A5Q2N9W8_9FIRM</name>
<accession>A0A5Q2N9W8</accession>
<dbReference type="PANTHER" id="PTHR10587:SF125">
    <property type="entry name" value="POLYSACCHARIDE DEACETYLASE YHEN-RELATED"/>
    <property type="match status" value="1"/>
</dbReference>
<dbReference type="PANTHER" id="PTHR10587">
    <property type="entry name" value="GLYCOSYL TRANSFERASE-RELATED"/>
    <property type="match status" value="1"/>
</dbReference>
<organism evidence="2 3">
    <name type="scientific">Heliorestis convoluta</name>
    <dbReference type="NCBI Taxonomy" id="356322"/>
    <lineage>
        <taxon>Bacteria</taxon>
        <taxon>Bacillati</taxon>
        <taxon>Bacillota</taxon>
        <taxon>Clostridia</taxon>
        <taxon>Eubacteriales</taxon>
        <taxon>Heliobacteriaceae</taxon>
        <taxon>Heliorestis</taxon>
    </lineage>
</organism>
<dbReference type="GO" id="GO:0005975">
    <property type="term" value="P:carbohydrate metabolic process"/>
    <property type="evidence" value="ECO:0007669"/>
    <property type="project" value="InterPro"/>
</dbReference>
<evidence type="ECO:0000313" key="2">
    <source>
        <dbReference type="EMBL" id="QGG49070.1"/>
    </source>
</evidence>